<evidence type="ECO:0000256" key="8">
    <source>
        <dbReference type="ARBA" id="ARBA00048090"/>
    </source>
</evidence>
<dbReference type="PANTHER" id="PTHR43442:SF3">
    <property type="entry name" value="GLUCONOKINASE-RELATED"/>
    <property type="match status" value="1"/>
</dbReference>
<evidence type="ECO:0000256" key="2">
    <source>
        <dbReference type="ARBA" id="ARBA00008420"/>
    </source>
</evidence>
<evidence type="ECO:0000256" key="5">
    <source>
        <dbReference type="ARBA" id="ARBA00022741"/>
    </source>
</evidence>
<geneLocation type="plasmid" evidence="10 11">
    <name>pCadTS8_2</name>
</geneLocation>
<keyword evidence="5 9" id="KW-0547">Nucleotide-binding</keyword>
<dbReference type="SUPFAM" id="SSF52540">
    <property type="entry name" value="P-loop containing nucleoside triphosphate hydrolases"/>
    <property type="match status" value="1"/>
</dbReference>
<dbReference type="Pfam" id="PF01202">
    <property type="entry name" value="SKI"/>
    <property type="match status" value="1"/>
</dbReference>
<proteinExistence type="inferred from homology"/>
<keyword evidence="4 9" id="KW-0808">Transferase</keyword>
<sequence length="160" mass="17583">MIYIVMGVSGCGKSSIGQLLADKLDLAFYDGDDFHPQSNVEKMSSGIALNDQDRKPWLEAMAQHMLNWQQQGGAVLACSALKQSYRDILQSTLGEQVKFVYLKGSKALIGERLAARQGHFMAASLLDSQFNTLEAPEDAIIAPIELTPEQIVNQILKSIK</sequence>
<name>A0ABY7ASH2_9ALTE</name>
<dbReference type="InterPro" id="IPR031322">
    <property type="entry name" value="Shikimate/glucono_kinase"/>
</dbReference>
<evidence type="ECO:0000313" key="10">
    <source>
        <dbReference type="EMBL" id="WAJ72270.1"/>
    </source>
</evidence>
<dbReference type="InterPro" id="IPR027417">
    <property type="entry name" value="P-loop_NTPase"/>
</dbReference>
<dbReference type="NCBIfam" id="TIGR01313">
    <property type="entry name" value="therm_gnt_kin"/>
    <property type="match status" value="1"/>
</dbReference>
<dbReference type="RefSeq" id="WP_268076985.1">
    <property type="nucleotide sequence ID" value="NZ_CP109967.1"/>
</dbReference>
<evidence type="ECO:0000256" key="6">
    <source>
        <dbReference type="ARBA" id="ARBA00022777"/>
    </source>
</evidence>
<keyword evidence="10" id="KW-0614">Plasmid</keyword>
<dbReference type="Proteomes" id="UP001163726">
    <property type="component" value="Plasmid pCadTS8_2"/>
</dbReference>
<keyword evidence="7 9" id="KW-0067">ATP-binding</keyword>
<evidence type="ECO:0000256" key="7">
    <source>
        <dbReference type="ARBA" id="ARBA00022840"/>
    </source>
</evidence>
<evidence type="ECO:0000256" key="3">
    <source>
        <dbReference type="ARBA" id="ARBA00012054"/>
    </source>
</evidence>
<reference evidence="10" key="1">
    <citation type="submission" date="2022-10" db="EMBL/GenBank/DDBJ databases">
        <title>Catenovulum adriacola sp. nov. isolated in the Harbour of Susak.</title>
        <authorList>
            <person name="Schoch T."/>
            <person name="Reich S.J."/>
            <person name="Stoeferle S."/>
            <person name="Flaiz M."/>
            <person name="Kazda M."/>
            <person name="Riedel C.U."/>
            <person name="Duerre P."/>
        </authorList>
    </citation>
    <scope>NUCLEOTIDE SEQUENCE</scope>
    <source>
        <strain evidence="10">TS8</strain>
        <plasmid evidence="10">pCadTS8_2</plasmid>
    </source>
</reference>
<dbReference type="EC" id="2.7.1.12" evidence="3 9"/>
<accession>A0ABY7ASH2</accession>
<dbReference type="Gene3D" id="3.40.50.300">
    <property type="entry name" value="P-loop containing nucleotide triphosphate hydrolases"/>
    <property type="match status" value="1"/>
</dbReference>
<dbReference type="PANTHER" id="PTHR43442">
    <property type="entry name" value="GLUCONOKINASE-RELATED"/>
    <property type="match status" value="1"/>
</dbReference>
<dbReference type="InterPro" id="IPR006001">
    <property type="entry name" value="Therm_gnt_kin"/>
</dbReference>
<dbReference type="EMBL" id="CP109967">
    <property type="protein sequence ID" value="WAJ72270.1"/>
    <property type="molecule type" value="Genomic_DNA"/>
</dbReference>
<evidence type="ECO:0000256" key="1">
    <source>
        <dbReference type="ARBA" id="ARBA00004761"/>
    </source>
</evidence>
<protein>
    <recommendedName>
        <fullName evidence="3 9">Gluconokinase</fullName>
        <ecNumber evidence="3 9">2.7.1.12</ecNumber>
    </recommendedName>
</protein>
<comment type="catalytic activity">
    <reaction evidence="8 9">
        <text>D-gluconate + ATP = 6-phospho-D-gluconate + ADP + H(+)</text>
        <dbReference type="Rhea" id="RHEA:19433"/>
        <dbReference type="ChEBI" id="CHEBI:15378"/>
        <dbReference type="ChEBI" id="CHEBI:18391"/>
        <dbReference type="ChEBI" id="CHEBI:30616"/>
        <dbReference type="ChEBI" id="CHEBI:58759"/>
        <dbReference type="ChEBI" id="CHEBI:456216"/>
        <dbReference type="EC" id="2.7.1.12"/>
    </reaction>
</comment>
<evidence type="ECO:0000313" key="11">
    <source>
        <dbReference type="Proteomes" id="UP001163726"/>
    </source>
</evidence>
<keyword evidence="6 9" id="KW-0418">Kinase</keyword>
<evidence type="ECO:0000256" key="9">
    <source>
        <dbReference type="RuleBase" id="RU363066"/>
    </source>
</evidence>
<gene>
    <name evidence="10" type="ORF">OLW01_16135</name>
</gene>
<comment type="similarity">
    <text evidence="2 9">Belongs to the gluconokinase GntK/GntV family.</text>
</comment>
<evidence type="ECO:0000256" key="4">
    <source>
        <dbReference type="ARBA" id="ARBA00022679"/>
    </source>
</evidence>
<comment type="pathway">
    <text evidence="1">Carbohydrate acid metabolism.</text>
</comment>
<organism evidence="10 11">
    <name type="scientific">Catenovulum adriaticum</name>
    <dbReference type="NCBI Taxonomy" id="2984846"/>
    <lineage>
        <taxon>Bacteria</taxon>
        <taxon>Pseudomonadati</taxon>
        <taxon>Pseudomonadota</taxon>
        <taxon>Gammaproteobacteria</taxon>
        <taxon>Alteromonadales</taxon>
        <taxon>Alteromonadaceae</taxon>
        <taxon>Catenovulum</taxon>
    </lineage>
</organism>
<dbReference type="CDD" id="cd02021">
    <property type="entry name" value="GntK"/>
    <property type="match status" value="1"/>
</dbReference>
<keyword evidence="11" id="KW-1185">Reference proteome</keyword>